<feature type="region of interest" description="Disordered" evidence="1">
    <location>
        <begin position="697"/>
        <end position="812"/>
    </location>
</feature>
<feature type="transmembrane region" description="Helical" evidence="2">
    <location>
        <begin position="232"/>
        <end position="256"/>
    </location>
</feature>
<feature type="transmembrane region" description="Helical" evidence="2">
    <location>
        <begin position="57"/>
        <end position="77"/>
    </location>
</feature>
<dbReference type="PROSITE" id="PS50924">
    <property type="entry name" value="MHYT"/>
    <property type="match status" value="1"/>
</dbReference>
<organism evidence="4 5">
    <name type="scientific">Apodospora peruviana</name>
    <dbReference type="NCBI Taxonomy" id="516989"/>
    <lineage>
        <taxon>Eukaryota</taxon>
        <taxon>Fungi</taxon>
        <taxon>Dikarya</taxon>
        <taxon>Ascomycota</taxon>
        <taxon>Pezizomycotina</taxon>
        <taxon>Sordariomycetes</taxon>
        <taxon>Sordariomycetidae</taxon>
        <taxon>Sordariales</taxon>
        <taxon>Lasiosphaeriaceae</taxon>
        <taxon>Apodospora</taxon>
    </lineage>
</organism>
<keyword evidence="2" id="KW-1133">Transmembrane helix</keyword>
<feature type="compositionally biased region" description="Basic and acidic residues" evidence="1">
    <location>
        <begin position="737"/>
        <end position="756"/>
    </location>
</feature>
<comment type="caution">
    <text evidence="4">The sequence shown here is derived from an EMBL/GenBank/DDBJ whole genome shotgun (WGS) entry which is preliminary data.</text>
</comment>
<keyword evidence="2" id="KW-0812">Transmembrane</keyword>
<reference evidence="4" key="2">
    <citation type="submission" date="2023-06" db="EMBL/GenBank/DDBJ databases">
        <authorList>
            <consortium name="Lawrence Berkeley National Laboratory"/>
            <person name="Haridas S."/>
            <person name="Hensen N."/>
            <person name="Bonometti L."/>
            <person name="Westerberg I."/>
            <person name="Brannstrom I.O."/>
            <person name="Guillou S."/>
            <person name="Cros-Aarteil S."/>
            <person name="Calhoun S."/>
            <person name="Kuo A."/>
            <person name="Mondo S."/>
            <person name="Pangilinan J."/>
            <person name="Riley R."/>
            <person name="Labutti K."/>
            <person name="Andreopoulos B."/>
            <person name="Lipzen A."/>
            <person name="Chen C."/>
            <person name="Yanf M."/>
            <person name="Daum C."/>
            <person name="Ng V."/>
            <person name="Clum A."/>
            <person name="Steindorff A."/>
            <person name="Ohm R."/>
            <person name="Martin F."/>
            <person name="Silar P."/>
            <person name="Natvig D."/>
            <person name="Lalanne C."/>
            <person name="Gautier V."/>
            <person name="Ament-Velasquez S.L."/>
            <person name="Kruys A."/>
            <person name="Hutchinson M.I."/>
            <person name="Powell A.J."/>
            <person name="Barry K."/>
            <person name="Miller A.N."/>
            <person name="Grigoriev I.V."/>
            <person name="Debuchy R."/>
            <person name="Gladieux P."/>
            <person name="Thoren M.H."/>
            <person name="Johannesson H."/>
        </authorList>
    </citation>
    <scope>NUCLEOTIDE SEQUENCE</scope>
    <source>
        <strain evidence="4">CBS 118394</strain>
    </source>
</reference>
<name>A0AAE0M708_9PEZI</name>
<evidence type="ECO:0000259" key="3">
    <source>
        <dbReference type="PROSITE" id="PS50924"/>
    </source>
</evidence>
<dbReference type="AlphaFoldDB" id="A0AAE0M708"/>
<feature type="compositionally biased region" description="Polar residues" evidence="1">
    <location>
        <begin position="759"/>
        <end position="773"/>
    </location>
</feature>
<sequence length="907" mass="99337">MGSSPDVGLAAYVGQDVPFRYNPIIVALSFFVSFVGAESTVELINRRTSRKGRHNHVLLLGAAISMGAIAIWSMHFIGNRATTLLNGEPELQISYSIRMTALSFFVPILVLLVAFYVVTTSITTWWNIGLSGSLSGGAICGMHYLGNASIDNYHCKYSVAHVAGAAVIAAMASTVALALFFVFRAAWANAWWKRVGCAIVLAGAVSGMHWVASLGTSFTLHHINPNTENASSITTVVVVACLSVGACLVMAGMAVYSAHVRKGYANKAQRITLAAAVFDKHGRILVTPDGHLPSEEITRTFLQKATSRNWQSITNLIEKMTDHLAVLSHHGNGRKARLGIELVDDDGHFIENHETIFKELFCLAAAGLADKMDESVEDAGILWDEIFATGGDRARFEPAHIKPTTERLAKSNAFETVTSVPSEDEAEKGLAYRNRDAHRHGSLMFLVRKVESSRAVDRLEALGYCFAELRQVSPIIRSSMQIRSHDLEERLRGMASYTQGTMQDPGVHVGLFAVQPRVDNGLFDIVVKKQARNLLPSVKLSLDKLDTSHHDFLRRFDGQSISSLVHQLRRMGDISDSQQDGKFAALLLDAIKELQVLVTDPIFDNAKLVSKVVQVPCQSSQQQRSSGPKTCSFIAFSTMIPIHSILHAPQCEFTPLQFFKVQQLAYENSPHKAVFARSVHRDVVPILNTLPKKRAGDILSSSSSSTIRPRGKWSSRLHRVKARRPPTTTRPHHHRHDDHQREDSDKLVVSASRDRMGSAASSLTSLPFSQQAGEVSIPSEPKSVNLTLSRPKSLQKGQQQQQQQQPQKSSFGGILVSQEVTVVVDEADETSAISPAREEVDGKVVAAHNNQVEDLDNIELMEVTSARAALVGTGGGMSIAEVRKGDNITTFVDEIFATCIDTPTRRL</sequence>
<dbReference type="PANTHER" id="PTHR35152">
    <property type="entry name" value="DOMAIN SIGNALLING PROTEIN, PUTATIVE (AFU_ORTHOLOGUE AFUA_5G11310)-RELATED"/>
    <property type="match status" value="1"/>
</dbReference>
<dbReference type="Pfam" id="PF03707">
    <property type="entry name" value="MHYT"/>
    <property type="match status" value="2"/>
</dbReference>
<feature type="transmembrane region" description="Helical" evidence="2">
    <location>
        <begin position="24"/>
        <end position="45"/>
    </location>
</feature>
<dbReference type="InterPro" id="IPR005330">
    <property type="entry name" value="MHYT_dom"/>
</dbReference>
<feature type="transmembrane region" description="Helical" evidence="2">
    <location>
        <begin position="97"/>
        <end position="118"/>
    </location>
</feature>
<feature type="transmembrane region" description="Helical" evidence="2">
    <location>
        <begin position="195"/>
        <end position="212"/>
    </location>
</feature>
<feature type="compositionally biased region" description="Low complexity" evidence="1">
    <location>
        <begin position="792"/>
        <end position="812"/>
    </location>
</feature>
<accession>A0AAE0M708</accession>
<dbReference type="Proteomes" id="UP001283341">
    <property type="component" value="Unassembled WGS sequence"/>
</dbReference>
<keyword evidence="2" id="KW-0472">Membrane</keyword>
<evidence type="ECO:0000256" key="1">
    <source>
        <dbReference type="SAM" id="MobiDB-lite"/>
    </source>
</evidence>
<reference evidence="4" key="1">
    <citation type="journal article" date="2023" name="Mol. Phylogenet. Evol.">
        <title>Genome-scale phylogeny and comparative genomics of the fungal order Sordariales.</title>
        <authorList>
            <person name="Hensen N."/>
            <person name="Bonometti L."/>
            <person name="Westerberg I."/>
            <person name="Brannstrom I.O."/>
            <person name="Guillou S."/>
            <person name="Cros-Aarteil S."/>
            <person name="Calhoun S."/>
            <person name="Haridas S."/>
            <person name="Kuo A."/>
            <person name="Mondo S."/>
            <person name="Pangilinan J."/>
            <person name="Riley R."/>
            <person name="LaButti K."/>
            <person name="Andreopoulos B."/>
            <person name="Lipzen A."/>
            <person name="Chen C."/>
            <person name="Yan M."/>
            <person name="Daum C."/>
            <person name="Ng V."/>
            <person name="Clum A."/>
            <person name="Steindorff A."/>
            <person name="Ohm R.A."/>
            <person name="Martin F."/>
            <person name="Silar P."/>
            <person name="Natvig D.O."/>
            <person name="Lalanne C."/>
            <person name="Gautier V."/>
            <person name="Ament-Velasquez S.L."/>
            <person name="Kruys A."/>
            <person name="Hutchinson M.I."/>
            <person name="Powell A.J."/>
            <person name="Barry K."/>
            <person name="Miller A.N."/>
            <person name="Grigoriev I.V."/>
            <person name="Debuchy R."/>
            <person name="Gladieux P."/>
            <person name="Hiltunen Thoren M."/>
            <person name="Johannesson H."/>
        </authorList>
    </citation>
    <scope>NUCLEOTIDE SEQUENCE</scope>
    <source>
        <strain evidence="4">CBS 118394</strain>
    </source>
</reference>
<proteinExistence type="predicted"/>
<evidence type="ECO:0000256" key="2">
    <source>
        <dbReference type="SAM" id="Phobius"/>
    </source>
</evidence>
<dbReference type="PANTHER" id="PTHR35152:SF1">
    <property type="entry name" value="DOMAIN SIGNALLING PROTEIN, PUTATIVE (AFU_ORTHOLOGUE AFUA_5G11310)-RELATED"/>
    <property type="match status" value="1"/>
</dbReference>
<gene>
    <name evidence="4" type="ORF">B0H66DRAFT_618924</name>
</gene>
<feature type="transmembrane region" description="Helical" evidence="2">
    <location>
        <begin position="125"/>
        <end position="146"/>
    </location>
</feature>
<evidence type="ECO:0000313" key="5">
    <source>
        <dbReference type="Proteomes" id="UP001283341"/>
    </source>
</evidence>
<feature type="compositionally biased region" description="Basic residues" evidence="1">
    <location>
        <begin position="709"/>
        <end position="736"/>
    </location>
</feature>
<feature type="transmembrane region" description="Helical" evidence="2">
    <location>
        <begin position="158"/>
        <end position="183"/>
    </location>
</feature>
<keyword evidence="5" id="KW-1185">Reference proteome</keyword>
<evidence type="ECO:0000313" key="4">
    <source>
        <dbReference type="EMBL" id="KAK3321796.1"/>
    </source>
</evidence>
<feature type="domain" description="MHYT" evidence="3">
    <location>
        <begin position="21"/>
        <end position="219"/>
    </location>
</feature>
<protein>
    <recommendedName>
        <fullName evidence="3">MHYT domain-containing protein</fullName>
    </recommendedName>
</protein>
<dbReference type="EMBL" id="JAUEDM010000003">
    <property type="protein sequence ID" value="KAK3321796.1"/>
    <property type="molecule type" value="Genomic_DNA"/>
</dbReference>